<organism evidence="11 12">
    <name type="scientific">Pseudolactococcus reticulitermitis</name>
    <dbReference type="NCBI Taxonomy" id="2025039"/>
    <lineage>
        <taxon>Bacteria</taxon>
        <taxon>Bacillati</taxon>
        <taxon>Bacillota</taxon>
        <taxon>Bacilli</taxon>
        <taxon>Lactobacillales</taxon>
        <taxon>Streptococcaceae</taxon>
        <taxon>Pseudolactococcus</taxon>
    </lineage>
</organism>
<protein>
    <recommendedName>
        <fullName evidence="8">Permease IIC component</fullName>
    </recommendedName>
</protein>
<dbReference type="EMBL" id="BEDT01000001">
    <property type="protein sequence ID" value="GAX46440.1"/>
    <property type="molecule type" value="Genomic_DNA"/>
</dbReference>
<dbReference type="PROSITE" id="PS51105">
    <property type="entry name" value="PTS_EIIC_TYPE_3"/>
    <property type="match status" value="1"/>
</dbReference>
<evidence type="ECO:0000256" key="8">
    <source>
        <dbReference type="PIRNR" id="PIRNR006351"/>
    </source>
</evidence>
<dbReference type="RefSeq" id="WP_094783535.1">
    <property type="nucleotide sequence ID" value="NZ_BEDT01000001.1"/>
</dbReference>
<dbReference type="PANTHER" id="PTHR33989:SF4">
    <property type="entry name" value="PTS SYSTEM N,N'-DIACETYLCHITOBIOSE-SPECIFIC EIIC COMPONENT"/>
    <property type="match status" value="1"/>
</dbReference>
<evidence type="ECO:0000256" key="2">
    <source>
        <dbReference type="ARBA" id="ARBA00022448"/>
    </source>
</evidence>
<dbReference type="Proteomes" id="UP000218689">
    <property type="component" value="Unassembled WGS sequence"/>
</dbReference>
<feature type="transmembrane region" description="Helical" evidence="9">
    <location>
        <begin position="197"/>
        <end position="217"/>
    </location>
</feature>
<dbReference type="InterPro" id="IPR004796">
    <property type="entry name" value="PTS_IIC_cello"/>
</dbReference>
<dbReference type="AlphaFoldDB" id="A0A224X489"/>
<feature type="transmembrane region" description="Helical" evidence="9">
    <location>
        <begin position="122"/>
        <end position="143"/>
    </location>
</feature>
<comment type="caution">
    <text evidence="11">The sequence shown here is derived from an EMBL/GenBank/DDBJ whole genome shotgun (WGS) entry which is preliminary data.</text>
</comment>
<evidence type="ECO:0000256" key="4">
    <source>
        <dbReference type="ARBA" id="ARBA00022597"/>
    </source>
</evidence>
<comment type="function">
    <text evidence="8">The phosphoenolpyruvate-dependent sugar phosphotransferase system (PTS), a major carbohydrate active -transport system, catalyzes the phosphorylation of incoming sugar substrates concomitant with their translocation across the cell membrane.</text>
</comment>
<keyword evidence="3 8" id="KW-1003">Cell membrane</keyword>
<keyword evidence="12" id="KW-1185">Reference proteome</keyword>
<keyword evidence="7 8" id="KW-0472">Membrane</keyword>
<dbReference type="InterPro" id="IPR003352">
    <property type="entry name" value="PTS_EIIC"/>
</dbReference>
<dbReference type="PIRSF" id="PIRSF006351">
    <property type="entry name" value="PTS_EIIC-Cellobiose"/>
    <property type="match status" value="1"/>
</dbReference>
<dbReference type="NCBIfam" id="TIGR00410">
    <property type="entry name" value="lacE"/>
    <property type="match status" value="1"/>
</dbReference>
<sequence>MSEKTHHGIFDKFQNLMEEKVVPVANKISNQTHLSALRDGLTILIPFTIVGGIALMIANPPVDLATMHPTNIFFQFMIAWKHFADANNALLSLPFDLSIGLISVYVVSGVSYRLAQKHQMPALPNALTALFVFLLVAAVPEVINESKFLELSKLGSASMFSAVIIGILVVEVNRFLIKKNVKIKMPEGIPPMVAAPFEILIPLVVNTVIFVGIDVLFKNTIDHGLTELVFFIFQPLISATSSLPSMLLICELTVIFWFFGIHGDNMVSFVTTPIFTGNLIANLEAYQNGTDVPNVVAGNFTFIFGIAICYVAIILHLNFVNQHKRLRSLGRMAIPSTMFNINEPLVFGVPTVLNVMTLLPSLICVFINVAAAYILTDIGLIAKTTVSIPWTLPAPLYAILSTMDWKAGALWLILLAINFIIFMPFMKSYEKQVALEEAQQMSETV</sequence>
<evidence type="ECO:0000313" key="11">
    <source>
        <dbReference type="EMBL" id="GAX46440.1"/>
    </source>
</evidence>
<feature type="transmembrane region" description="Helical" evidence="9">
    <location>
        <begin position="40"/>
        <end position="58"/>
    </location>
</feature>
<feature type="transmembrane region" description="Helical" evidence="9">
    <location>
        <begin position="97"/>
        <end position="115"/>
    </location>
</feature>
<dbReference type="OrthoDB" id="1550290at2"/>
<dbReference type="InterPro" id="IPR051088">
    <property type="entry name" value="PTS_Sugar-EIIC/EIIB"/>
</dbReference>
<feature type="transmembrane region" description="Helical" evidence="9">
    <location>
        <begin position="237"/>
        <end position="259"/>
    </location>
</feature>
<feature type="transmembrane region" description="Helical" evidence="9">
    <location>
        <begin position="380"/>
        <end position="400"/>
    </location>
</feature>
<keyword evidence="2 8" id="KW-0813">Transport</keyword>
<proteinExistence type="predicted"/>
<evidence type="ECO:0000256" key="6">
    <source>
        <dbReference type="ARBA" id="ARBA00022989"/>
    </source>
</evidence>
<feature type="transmembrane region" description="Helical" evidence="9">
    <location>
        <begin position="266"/>
        <end position="283"/>
    </location>
</feature>
<accession>A0A224X489</accession>
<evidence type="ECO:0000256" key="3">
    <source>
        <dbReference type="ARBA" id="ARBA00022475"/>
    </source>
</evidence>
<reference evidence="12" key="1">
    <citation type="submission" date="2017-08" db="EMBL/GenBank/DDBJ databases">
        <title>Draft genome sequence of Lactococcus sp. strain Rs-Y01, isolated from the gut of the lower termite Reticulitermes speratus.</title>
        <authorList>
            <person name="Ohkuma M."/>
            <person name="Yuki M."/>
        </authorList>
    </citation>
    <scope>NUCLEOTIDE SEQUENCE [LARGE SCALE GENOMIC DNA]</scope>
    <source>
        <strain evidence="12">Rs-Y01</strain>
    </source>
</reference>
<keyword evidence="5 9" id="KW-0812">Transmembrane</keyword>
<dbReference type="GO" id="GO:0008982">
    <property type="term" value="F:protein-N(PI)-phosphohistidine-sugar phosphotransferase activity"/>
    <property type="evidence" value="ECO:0007669"/>
    <property type="project" value="UniProtKB-UniRule"/>
</dbReference>
<feature type="transmembrane region" description="Helical" evidence="9">
    <location>
        <begin position="295"/>
        <end position="320"/>
    </location>
</feature>
<evidence type="ECO:0000259" key="10">
    <source>
        <dbReference type="PROSITE" id="PS51105"/>
    </source>
</evidence>
<comment type="subcellular location">
    <subcellularLocation>
        <location evidence="1">Cell membrane</location>
        <topology evidence="1">Multi-pass membrane protein</topology>
    </subcellularLocation>
</comment>
<feature type="transmembrane region" description="Helical" evidence="9">
    <location>
        <begin position="341"/>
        <end position="374"/>
    </location>
</feature>
<gene>
    <name evidence="11" type="ORF">RsY01_19</name>
</gene>
<evidence type="ECO:0000256" key="5">
    <source>
        <dbReference type="ARBA" id="ARBA00022692"/>
    </source>
</evidence>
<dbReference type="GO" id="GO:0009401">
    <property type="term" value="P:phosphoenolpyruvate-dependent sugar phosphotransferase system"/>
    <property type="evidence" value="ECO:0007669"/>
    <property type="project" value="InterPro"/>
</dbReference>
<feature type="domain" description="PTS EIIC type-3" evidence="10">
    <location>
        <begin position="17"/>
        <end position="425"/>
    </location>
</feature>
<evidence type="ECO:0000256" key="1">
    <source>
        <dbReference type="ARBA" id="ARBA00004651"/>
    </source>
</evidence>
<keyword evidence="6 9" id="KW-1133">Transmembrane helix</keyword>
<keyword evidence="4 8" id="KW-0762">Sugar transport</keyword>
<dbReference type="GO" id="GO:0005886">
    <property type="term" value="C:plasma membrane"/>
    <property type="evidence" value="ECO:0007669"/>
    <property type="project" value="UniProtKB-SubCell"/>
</dbReference>
<dbReference type="InterPro" id="IPR004501">
    <property type="entry name" value="PTS_EIIC_3"/>
</dbReference>
<name>A0A224X489_9LACT</name>
<dbReference type="Pfam" id="PF02378">
    <property type="entry name" value="PTS_EIIC"/>
    <property type="match status" value="1"/>
</dbReference>
<evidence type="ECO:0000256" key="9">
    <source>
        <dbReference type="SAM" id="Phobius"/>
    </source>
</evidence>
<feature type="transmembrane region" description="Helical" evidence="9">
    <location>
        <begin position="407"/>
        <end position="426"/>
    </location>
</feature>
<evidence type="ECO:0000256" key="7">
    <source>
        <dbReference type="ARBA" id="ARBA00023136"/>
    </source>
</evidence>
<evidence type="ECO:0000313" key="12">
    <source>
        <dbReference type="Proteomes" id="UP000218689"/>
    </source>
</evidence>
<dbReference type="PANTHER" id="PTHR33989">
    <property type="match status" value="1"/>
</dbReference>
<feature type="transmembrane region" description="Helical" evidence="9">
    <location>
        <begin position="155"/>
        <end position="176"/>
    </location>
</feature>